<evidence type="ECO:0000256" key="2">
    <source>
        <dbReference type="SAM" id="MobiDB-lite"/>
    </source>
</evidence>
<comment type="caution">
    <text evidence="3">The sequence shown here is derived from an EMBL/GenBank/DDBJ whole genome shotgun (WGS) entry which is preliminary data.</text>
</comment>
<protein>
    <submittedName>
        <fullName evidence="3">Uncharacterized protein</fullName>
    </submittedName>
</protein>
<feature type="coiled-coil region" evidence="1">
    <location>
        <begin position="374"/>
        <end position="419"/>
    </location>
</feature>
<dbReference type="AlphaFoldDB" id="A0A830HGW2"/>
<accession>A0A830HGW2</accession>
<feature type="region of interest" description="Disordered" evidence="2">
    <location>
        <begin position="193"/>
        <end position="217"/>
    </location>
</feature>
<evidence type="ECO:0000313" key="4">
    <source>
        <dbReference type="Proteomes" id="UP000660262"/>
    </source>
</evidence>
<sequence>MSGPAARFMGALRSTDDASTRAAKECARLQDVVTDLQKKLEVAHDERRTATTSLKVAERALGKLERDKGKLETQVVNLEHEVQKQANLAKASAAEVSTLQANLSSTEKRAAVLAKRDAKQRGAKGVGFVDASLEALREENAALRAQLTQTREDFRATGRANGAAKAAGAAEADGLRRRLVAAEKELAHLKNVARGTSPAKRPKSAGAEARDETDTEVRLRGELSDCQRRLAEAEAAKREAERGLARYESSAARRAEETFASGWEEMRRDYHTKLELERQRADTAERNARADAAEVARLRRRLSVLEESIATAPPEKGATSVVDGGAAYEQLEREVCSLRAVARRRATALEERDLALEAMQRRVDANAHAYANDIRKVKRDASRHQAAAAAADREIEMQYERYRKALDEQKREKISAQEILRKSMVGRAAAAFASLNGDRTT</sequence>
<keyword evidence="1" id="KW-0175">Coiled coil</keyword>
<proteinExistence type="predicted"/>
<organism evidence="3 4">
    <name type="scientific">Pycnococcus provasolii</name>
    <dbReference type="NCBI Taxonomy" id="41880"/>
    <lineage>
        <taxon>Eukaryota</taxon>
        <taxon>Viridiplantae</taxon>
        <taxon>Chlorophyta</taxon>
        <taxon>Pseudoscourfieldiophyceae</taxon>
        <taxon>Pseudoscourfieldiales</taxon>
        <taxon>Pycnococcaceae</taxon>
        <taxon>Pycnococcus</taxon>
    </lineage>
</organism>
<gene>
    <name evidence="3" type="ORF">PPROV_000475900</name>
</gene>
<feature type="compositionally biased region" description="Basic and acidic residues" evidence="2">
    <location>
        <begin position="208"/>
        <end position="217"/>
    </location>
</feature>
<keyword evidence="4" id="KW-1185">Reference proteome</keyword>
<name>A0A830HGW2_9CHLO</name>
<reference evidence="3" key="1">
    <citation type="submission" date="2020-10" db="EMBL/GenBank/DDBJ databases">
        <title>Unveiling of a novel bifunctional photoreceptor, Dualchrome1, isolated from a cosmopolitan green alga.</title>
        <authorList>
            <person name="Suzuki S."/>
            <person name="Kawachi M."/>
        </authorList>
    </citation>
    <scope>NUCLEOTIDE SEQUENCE</scope>
    <source>
        <strain evidence="3">NIES 2893</strain>
    </source>
</reference>
<feature type="coiled-coil region" evidence="1">
    <location>
        <begin position="26"/>
        <end position="88"/>
    </location>
</feature>
<feature type="coiled-coil region" evidence="1">
    <location>
        <begin position="133"/>
        <end position="192"/>
    </location>
</feature>
<evidence type="ECO:0000313" key="3">
    <source>
        <dbReference type="EMBL" id="GHP06012.1"/>
    </source>
</evidence>
<evidence type="ECO:0000256" key="1">
    <source>
        <dbReference type="SAM" id="Coils"/>
    </source>
</evidence>
<dbReference type="EMBL" id="BNJQ01000011">
    <property type="protein sequence ID" value="GHP06012.1"/>
    <property type="molecule type" value="Genomic_DNA"/>
</dbReference>
<dbReference type="Proteomes" id="UP000660262">
    <property type="component" value="Unassembled WGS sequence"/>
</dbReference>